<comment type="caution">
    <text evidence="8">The sequence shown here is derived from an EMBL/GenBank/DDBJ whole genome shotgun (WGS) entry which is preliminary data.</text>
</comment>
<feature type="non-terminal residue" evidence="8">
    <location>
        <position position="1"/>
    </location>
</feature>
<name>A0AAI9FXN0_STEMA</name>
<accession>A0AAI9FXN0</accession>
<keyword evidence="6 7" id="KW-0472">Membrane</keyword>
<evidence type="ECO:0000256" key="3">
    <source>
        <dbReference type="ARBA" id="ARBA00022475"/>
    </source>
</evidence>
<evidence type="ECO:0000256" key="6">
    <source>
        <dbReference type="ARBA" id="ARBA00023136"/>
    </source>
</evidence>
<evidence type="ECO:0000256" key="7">
    <source>
        <dbReference type="SAM" id="Phobius"/>
    </source>
</evidence>
<dbReference type="SUPFAM" id="SSF103473">
    <property type="entry name" value="MFS general substrate transporter"/>
    <property type="match status" value="1"/>
</dbReference>
<dbReference type="GO" id="GO:0005886">
    <property type="term" value="C:plasma membrane"/>
    <property type="evidence" value="ECO:0007669"/>
    <property type="project" value="UniProtKB-SubCell"/>
</dbReference>
<feature type="transmembrane region" description="Helical" evidence="7">
    <location>
        <begin position="6"/>
        <end position="28"/>
    </location>
</feature>
<feature type="transmembrane region" description="Helical" evidence="7">
    <location>
        <begin position="49"/>
        <end position="69"/>
    </location>
</feature>
<dbReference type="AlphaFoldDB" id="A0AAI9FXN0"/>
<evidence type="ECO:0000256" key="4">
    <source>
        <dbReference type="ARBA" id="ARBA00022692"/>
    </source>
</evidence>
<dbReference type="Proteomes" id="UP001218208">
    <property type="component" value="Unassembled WGS sequence"/>
</dbReference>
<dbReference type="PANTHER" id="PTHR42718:SF47">
    <property type="entry name" value="METHYL VIOLOGEN RESISTANCE PROTEIN SMVA"/>
    <property type="match status" value="1"/>
</dbReference>
<evidence type="ECO:0000313" key="9">
    <source>
        <dbReference type="Proteomes" id="UP001218208"/>
    </source>
</evidence>
<keyword evidence="4 7" id="KW-0812">Transmembrane</keyword>
<reference evidence="8" key="1">
    <citation type="submission" date="2022-07" db="EMBL/GenBank/DDBJ databases">
        <authorList>
            <consortium name="DAFM: The Division of Animal and Food Microbiology"/>
        </authorList>
    </citation>
    <scope>NUCLEOTIDE SEQUENCE</scope>
    <source>
        <strain evidence="8">19MO01SH01-2</strain>
    </source>
</reference>
<dbReference type="EMBL" id="ABLOJW010000070">
    <property type="protein sequence ID" value="EKT4095397.1"/>
    <property type="molecule type" value="Genomic_DNA"/>
</dbReference>
<protein>
    <submittedName>
        <fullName evidence="8">MFS transporter</fullName>
    </submittedName>
</protein>
<keyword evidence="3" id="KW-1003">Cell membrane</keyword>
<organism evidence="8 9">
    <name type="scientific">Stenotrophomonas maltophilia</name>
    <name type="common">Pseudomonas maltophilia</name>
    <name type="synonym">Xanthomonas maltophilia</name>
    <dbReference type="NCBI Taxonomy" id="40324"/>
    <lineage>
        <taxon>Bacteria</taxon>
        <taxon>Pseudomonadati</taxon>
        <taxon>Pseudomonadota</taxon>
        <taxon>Gammaproteobacteria</taxon>
        <taxon>Lysobacterales</taxon>
        <taxon>Lysobacteraceae</taxon>
        <taxon>Stenotrophomonas</taxon>
        <taxon>Stenotrophomonas maltophilia group</taxon>
    </lineage>
</organism>
<feature type="transmembrane region" description="Helical" evidence="7">
    <location>
        <begin position="111"/>
        <end position="133"/>
    </location>
</feature>
<dbReference type="InterPro" id="IPR036259">
    <property type="entry name" value="MFS_trans_sf"/>
</dbReference>
<proteinExistence type="predicted"/>
<gene>
    <name evidence="8" type="ORF">QEG23_004987</name>
</gene>
<keyword evidence="5 7" id="KW-1133">Transmembrane helix</keyword>
<evidence type="ECO:0000256" key="5">
    <source>
        <dbReference type="ARBA" id="ARBA00022989"/>
    </source>
</evidence>
<keyword evidence="2" id="KW-0813">Transport</keyword>
<evidence type="ECO:0000313" key="8">
    <source>
        <dbReference type="EMBL" id="EKT4095397.1"/>
    </source>
</evidence>
<dbReference type="PANTHER" id="PTHR42718">
    <property type="entry name" value="MAJOR FACILITATOR SUPERFAMILY MULTIDRUG TRANSPORTER MFSC"/>
    <property type="match status" value="1"/>
</dbReference>
<evidence type="ECO:0000256" key="1">
    <source>
        <dbReference type="ARBA" id="ARBA00004651"/>
    </source>
</evidence>
<sequence>GLGWVVAGMAITGFGMGSAISVASTAILNNVPAHRAGMASSVEEVSYEFGGLLAVAILGSLSAAMYGAFLPVSADMPELAREGFTQALHVARESGQGEWFALATAAYDRGYQIVLLVITVMLALGATIIARLLRGRVGSREGAADRVK</sequence>
<evidence type="ECO:0000256" key="2">
    <source>
        <dbReference type="ARBA" id="ARBA00022448"/>
    </source>
</evidence>
<comment type="subcellular location">
    <subcellularLocation>
        <location evidence="1">Cell membrane</location>
        <topology evidence="1">Multi-pass membrane protein</topology>
    </subcellularLocation>
</comment>